<reference evidence="2 3" key="1">
    <citation type="submission" date="2020-10" db="EMBL/GenBank/DDBJ databases">
        <title>Sequencing the genomes of 1000 actinobacteria strains.</title>
        <authorList>
            <person name="Klenk H.-P."/>
        </authorList>
    </citation>
    <scope>NUCLEOTIDE SEQUENCE [LARGE SCALE GENOMIC DNA]</scope>
    <source>
        <strain evidence="2 3">DSM 15474</strain>
    </source>
</reference>
<dbReference type="InterPro" id="IPR000073">
    <property type="entry name" value="AB_hydrolase_1"/>
</dbReference>
<evidence type="ECO:0000313" key="2">
    <source>
        <dbReference type="EMBL" id="MBE1515851.1"/>
    </source>
</evidence>
<dbReference type="EMBL" id="JADBEE010000002">
    <property type="protein sequence ID" value="MBE1515851.1"/>
    <property type="molecule type" value="Genomic_DNA"/>
</dbReference>
<organism evidence="2 3">
    <name type="scientific">Nesterenkonia halotolerans</name>
    <dbReference type="NCBI Taxonomy" id="225325"/>
    <lineage>
        <taxon>Bacteria</taxon>
        <taxon>Bacillati</taxon>
        <taxon>Actinomycetota</taxon>
        <taxon>Actinomycetes</taxon>
        <taxon>Micrococcales</taxon>
        <taxon>Micrococcaceae</taxon>
        <taxon>Nesterenkonia</taxon>
    </lineage>
</organism>
<dbReference type="RefSeq" id="WP_192592633.1">
    <property type="nucleotide sequence ID" value="NZ_JADBEE010000002.1"/>
</dbReference>
<proteinExistence type="predicted"/>
<dbReference type="PANTHER" id="PTHR37017">
    <property type="entry name" value="AB HYDROLASE-1 DOMAIN-CONTAINING PROTEIN-RELATED"/>
    <property type="match status" value="1"/>
</dbReference>
<accession>A0ABR9JA33</accession>
<dbReference type="PANTHER" id="PTHR37017:SF11">
    <property type="entry name" value="ESTERASE_LIPASE_THIOESTERASE DOMAIN-CONTAINING PROTEIN"/>
    <property type="match status" value="1"/>
</dbReference>
<dbReference type="InterPro" id="IPR052897">
    <property type="entry name" value="Sec-Metab_Biosynth_Hydrolase"/>
</dbReference>
<dbReference type="Proteomes" id="UP000636579">
    <property type="component" value="Unassembled WGS sequence"/>
</dbReference>
<name>A0ABR9JA33_9MICC</name>
<dbReference type="InterPro" id="IPR029058">
    <property type="entry name" value="AB_hydrolase_fold"/>
</dbReference>
<comment type="caution">
    <text evidence="2">The sequence shown here is derived from an EMBL/GenBank/DDBJ whole genome shotgun (WGS) entry which is preliminary data.</text>
</comment>
<feature type="domain" description="AB hydrolase-1" evidence="1">
    <location>
        <begin position="10"/>
        <end position="233"/>
    </location>
</feature>
<evidence type="ECO:0000313" key="3">
    <source>
        <dbReference type="Proteomes" id="UP000636579"/>
    </source>
</evidence>
<sequence length="253" mass="27273">MTTTTSSPTLVLIAGHWLGAWAWNEVLEHLDTDHTRAVAMTLPGLDGDDTDRAEKTLDDQAASIRDVIAQQDDHPVILVAHSGANAPVSLILDRHPELVSRVLWVDSGPVADGSVFAPDFPEDLEELPLPAFDVLGQQASLEGLSAEALERFRARAVPEPALVLRQPVELVNESRRGVPTTLVCCSLSGEQVVELIQEGHPMFAEVANLEDVDIIDLPTGHWPMWSRPRDLAEVIGSAAKPAVQVRLSCASGA</sequence>
<gene>
    <name evidence="2" type="ORF">H4W26_002643</name>
</gene>
<dbReference type="Pfam" id="PF12697">
    <property type="entry name" value="Abhydrolase_6"/>
    <property type="match status" value="1"/>
</dbReference>
<dbReference type="SUPFAM" id="SSF53474">
    <property type="entry name" value="alpha/beta-Hydrolases"/>
    <property type="match status" value="1"/>
</dbReference>
<keyword evidence="3" id="KW-1185">Reference proteome</keyword>
<protein>
    <submittedName>
        <fullName evidence="2">Pimeloyl-ACP methyl ester carboxylesterase</fullName>
    </submittedName>
</protein>
<dbReference type="Gene3D" id="3.40.50.1820">
    <property type="entry name" value="alpha/beta hydrolase"/>
    <property type="match status" value="1"/>
</dbReference>
<evidence type="ECO:0000259" key="1">
    <source>
        <dbReference type="Pfam" id="PF12697"/>
    </source>
</evidence>